<feature type="region of interest" description="Disordered" evidence="1">
    <location>
        <begin position="70"/>
        <end position="90"/>
    </location>
</feature>
<dbReference type="EMBL" id="JH795863">
    <property type="protein sequence ID" value="EJU01684.1"/>
    <property type="molecule type" value="Genomic_DNA"/>
</dbReference>
<reference evidence="2 3" key="1">
    <citation type="journal article" date="2012" name="Science">
        <title>The Paleozoic origin of enzymatic lignin decomposition reconstructed from 31 fungal genomes.</title>
        <authorList>
            <person name="Floudas D."/>
            <person name="Binder M."/>
            <person name="Riley R."/>
            <person name="Barry K."/>
            <person name="Blanchette R.A."/>
            <person name="Henrissat B."/>
            <person name="Martinez A.T."/>
            <person name="Otillar R."/>
            <person name="Spatafora J.W."/>
            <person name="Yadav J.S."/>
            <person name="Aerts A."/>
            <person name="Benoit I."/>
            <person name="Boyd A."/>
            <person name="Carlson A."/>
            <person name="Copeland A."/>
            <person name="Coutinho P.M."/>
            <person name="de Vries R.P."/>
            <person name="Ferreira P."/>
            <person name="Findley K."/>
            <person name="Foster B."/>
            <person name="Gaskell J."/>
            <person name="Glotzer D."/>
            <person name="Gorecki P."/>
            <person name="Heitman J."/>
            <person name="Hesse C."/>
            <person name="Hori C."/>
            <person name="Igarashi K."/>
            <person name="Jurgens J.A."/>
            <person name="Kallen N."/>
            <person name="Kersten P."/>
            <person name="Kohler A."/>
            <person name="Kuees U."/>
            <person name="Kumar T.K.A."/>
            <person name="Kuo A."/>
            <person name="LaButti K."/>
            <person name="Larrondo L.F."/>
            <person name="Lindquist E."/>
            <person name="Ling A."/>
            <person name="Lombard V."/>
            <person name="Lucas S."/>
            <person name="Lundell T."/>
            <person name="Martin R."/>
            <person name="McLaughlin D.J."/>
            <person name="Morgenstern I."/>
            <person name="Morin E."/>
            <person name="Murat C."/>
            <person name="Nagy L.G."/>
            <person name="Nolan M."/>
            <person name="Ohm R.A."/>
            <person name="Patyshakuliyeva A."/>
            <person name="Rokas A."/>
            <person name="Ruiz-Duenas F.J."/>
            <person name="Sabat G."/>
            <person name="Salamov A."/>
            <person name="Samejima M."/>
            <person name="Schmutz J."/>
            <person name="Slot J.C."/>
            <person name="St John F."/>
            <person name="Stenlid J."/>
            <person name="Sun H."/>
            <person name="Sun S."/>
            <person name="Syed K."/>
            <person name="Tsang A."/>
            <person name="Wiebenga A."/>
            <person name="Young D."/>
            <person name="Pisabarro A."/>
            <person name="Eastwood D.C."/>
            <person name="Martin F."/>
            <person name="Cullen D."/>
            <person name="Grigoriev I.V."/>
            <person name="Hibbett D.S."/>
        </authorList>
    </citation>
    <scope>NUCLEOTIDE SEQUENCE [LARGE SCALE GENOMIC DNA]</scope>
    <source>
        <strain evidence="2 3">DJM-731 SS1</strain>
    </source>
</reference>
<dbReference type="Proteomes" id="UP000030653">
    <property type="component" value="Unassembled WGS sequence"/>
</dbReference>
<gene>
    <name evidence="2" type="ORF">DACRYDRAFT_107430</name>
</gene>
<organism evidence="2 3">
    <name type="scientific">Dacryopinax primogenitus (strain DJM 731)</name>
    <name type="common">Brown rot fungus</name>
    <dbReference type="NCBI Taxonomy" id="1858805"/>
    <lineage>
        <taxon>Eukaryota</taxon>
        <taxon>Fungi</taxon>
        <taxon>Dikarya</taxon>
        <taxon>Basidiomycota</taxon>
        <taxon>Agaricomycotina</taxon>
        <taxon>Dacrymycetes</taxon>
        <taxon>Dacrymycetales</taxon>
        <taxon>Dacrymycetaceae</taxon>
        <taxon>Dacryopinax</taxon>
    </lineage>
</organism>
<name>M5FYW2_DACPD</name>
<evidence type="ECO:0000256" key="1">
    <source>
        <dbReference type="SAM" id="MobiDB-lite"/>
    </source>
</evidence>
<dbReference type="AlphaFoldDB" id="M5FYW2"/>
<protein>
    <submittedName>
        <fullName evidence="2">Uncharacterized protein</fullName>
    </submittedName>
</protein>
<accession>M5FYW2</accession>
<proteinExistence type="predicted"/>
<dbReference type="GeneID" id="63683527"/>
<sequence length="106" mass="11787">MHTILSESLHVLHSDIKKSGKLDNNDFSVMVVPQNTCEAADAIYHIKRGKPIAMVNEELEKAQAAYHCHHDDSSKKGESSRCADKGKQQAKLTQKAMKELALCPEE</sequence>
<dbReference type="RefSeq" id="XP_040628581.1">
    <property type="nucleotide sequence ID" value="XM_040768465.1"/>
</dbReference>
<evidence type="ECO:0000313" key="2">
    <source>
        <dbReference type="EMBL" id="EJU01684.1"/>
    </source>
</evidence>
<feature type="compositionally biased region" description="Basic and acidic residues" evidence="1">
    <location>
        <begin position="70"/>
        <end position="87"/>
    </location>
</feature>
<dbReference type="HOGENOM" id="CLU_2223178_0_0_1"/>
<keyword evidence="3" id="KW-1185">Reference proteome</keyword>
<evidence type="ECO:0000313" key="3">
    <source>
        <dbReference type="Proteomes" id="UP000030653"/>
    </source>
</evidence>